<organism evidence="2 3">
    <name type="scientific">Chitinophaga japonensis</name>
    <name type="common">Flexibacter japonensis</name>
    <dbReference type="NCBI Taxonomy" id="104662"/>
    <lineage>
        <taxon>Bacteria</taxon>
        <taxon>Pseudomonadati</taxon>
        <taxon>Bacteroidota</taxon>
        <taxon>Chitinophagia</taxon>
        <taxon>Chitinophagales</taxon>
        <taxon>Chitinophagaceae</taxon>
        <taxon>Chitinophaga</taxon>
    </lineage>
</organism>
<dbReference type="Proteomes" id="UP000316778">
    <property type="component" value="Unassembled WGS sequence"/>
</dbReference>
<keyword evidence="1" id="KW-0812">Transmembrane</keyword>
<feature type="transmembrane region" description="Helical" evidence="1">
    <location>
        <begin position="119"/>
        <end position="138"/>
    </location>
</feature>
<accession>A0A562SYJ8</accession>
<sequence>MANIANLLLHPLSNAIMTVATGITAVYWIFSFIGGGLFGDAGADTDLDADIHGIDTDMDGNAEANDGAADGSFLQKAMEFVNIGKVPFMVVYSVFKLIAWIVTLTSSVVLGLASWGWKSVFILIPVILLAFVITRYATQPLVKVYNAMGYNGEEAYDLLGRVARMRSTISGDTIGAAELKIQGDVIRINVQSKTGEAIAYNAEVMIADESPDKKYYIVVPEINLANVV</sequence>
<keyword evidence="1" id="KW-1133">Transmembrane helix</keyword>
<keyword evidence="1" id="KW-0472">Membrane</keyword>
<protein>
    <recommendedName>
        <fullName evidence="4">DUF1449 family protein</fullName>
    </recommendedName>
</protein>
<dbReference type="OrthoDB" id="996420at2"/>
<dbReference type="RefSeq" id="WP_145716144.1">
    <property type="nucleotide sequence ID" value="NZ_BAAAFY010000005.1"/>
</dbReference>
<name>A0A562SYJ8_CHIJA</name>
<dbReference type="AlphaFoldDB" id="A0A562SYJ8"/>
<evidence type="ECO:0000256" key="1">
    <source>
        <dbReference type="SAM" id="Phobius"/>
    </source>
</evidence>
<comment type="caution">
    <text evidence="2">The sequence shown here is derived from an EMBL/GenBank/DDBJ whole genome shotgun (WGS) entry which is preliminary data.</text>
</comment>
<proteinExistence type="predicted"/>
<feature type="transmembrane region" description="Helical" evidence="1">
    <location>
        <begin position="86"/>
        <end position="113"/>
    </location>
</feature>
<dbReference type="EMBL" id="VLLG01000004">
    <property type="protein sequence ID" value="TWI86372.1"/>
    <property type="molecule type" value="Genomic_DNA"/>
</dbReference>
<evidence type="ECO:0008006" key="4">
    <source>
        <dbReference type="Google" id="ProtNLM"/>
    </source>
</evidence>
<keyword evidence="3" id="KW-1185">Reference proteome</keyword>
<reference evidence="2 3" key="1">
    <citation type="journal article" date="2013" name="Stand. Genomic Sci.">
        <title>Genomic Encyclopedia of Type Strains, Phase I: The one thousand microbial genomes (KMG-I) project.</title>
        <authorList>
            <person name="Kyrpides N.C."/>
            <person name="Woyke T."/>
            <person name="Eisen J.A."/>
            <person name="Garrity G."/>
            <person name="Lilburn T.G."/>
            <person name="Beck B.J."/>
            <person name="Whitman W.B."/>
            <person name="Hugenholtz P."/>
            <person name="Klenk H.P."/>
        </authorList>
    </citation>
    <scope>NUCLEOTIDE SEQUENCE [LARGE SCALE GENOMIC DNA]</scope>
    <source>
        <strain evidence="2 3">DSM 13484</strain>
    </source>
</reference>
<gene>
    <name evidence="2" type="ORF">LX66_3629</name>
</gene>
<evidence type="ECO:0000313" key="3">
    <source>
        <dbReference type="Proteomes" id="UP000316778"/>
    </source>
</evidence>
<evidence type="ECO:0000313" key="2">
    <source>
        <dbReference type="EMBL" id="TWI86372.1"/>
    </source>
</evidence>
<feature type="transmembrane region" description="Helical" evidence="1">
    <location>
        <begin position="12"/>
        <end position="30"/>
    </location>
</feature>